<dbReference type="PANTHER" id="PTHR47027:SF20">
    <property type="entry name" value="REVERSE TRANSCRIPTASE-LIKE PROTEIN WITH RNA-DIRECTED DNA POLYMERASE DOMAIN"/>
    <property type="match status" value="1"/>
</dbReference>
<dbReference type="AlphaFoldDB" id="T1IW68"/>
<reference evidence="2" key="2">
    <citation type="submission" date="2015-02" db="UniProtKB">
        <authorList>
            <consortium name="EnsemblMetazoa"/>
        </authorList>
    </citation>
    <scope>IDENTIFICATION</scope>
</reference>
<dbReference type="Pfam" id="PF00078">
    <property type="entry name" value="RVT_1"/>
    <property type="match status" value="1"/>
</dbReference>
<dbReference type="EMBL" id="JH431609">
    <property type="status" value="NOT_ANNOTATED_CDS"/>
    <property type="molecule type" value="Genomic_DNA"/>
</dbReference>
<dbReference type="PhylomeDB" id="T1IW68"/>
<evidence type="ECO:0000259" key="1">
    <source>
        <dbReference type="PROSITE" id="PS50878"/>
    </source>
</evidence>
<sequence>MLNNIRNIYRETRNEIITPTGLTECFWTTKGVRQGCPLSPCLFCIFINDIEERWERLNIGGSEMGLRKIFCLKFADDIGVIAKTIDGLQDMIKELETYITRNRLEINTQKSQIIVFRSGGQLGKQESWTYLGQKLMVVNQYKCLGYMFSPKNSPVDQVQLWASKGQSVLNTVGV</sequence>
<organism evidence="2 3">
    <name type="scientific">Strigamia maritima</name>
    <name type="common">European centipede</name>
    <name type="synonym">Geophilus maritimus</name>
    <dbReference type="NCBI Taxonomy" id="126957"/>
    <lineage>
        <taxon>Eukaryota</taxon>
        <taxon>Metazoa</taxon>
        <taxon>Ecdysozoa</taxon>
        <taxon>Arthropoda</taxon>
        <taxon>Myriapoda</taxon>
        <taxon>Chilopoda</taxon>
        <taxon>Pleurostigmophora</taxon>
        <taxon>Geophilomorpha</taxon>
        <taxon>Linotaeniidae</taxon>
        <taxon>Strigamia</taxon>
    </lineage>
</organism>
<evidence type="ECO:0000313" key="3">
    <source>
        <dbReference type="Proteomes" id="UP000014500"/>
    </source>
</evidence>
<evidence type="ECO:0000313" key="2">
    <source>
        <dbReference type="EnsemblMetazoa" id="SMAR005430-PA"/>
    </source>
</evidence>
<dbReference type="InterPro" id="IPR043128">
    <property type="entry name" value="Rev_trsase/Diguanyl_cyclase"/>
</dbReference>
<protein>
    <recommendedName>
        <fullName evidence="1">Reverse transcriptase domain-containing protein</fullName>
    </recommendedName>
</protein>
<dbReference type="STRING" id="126957.T1IW68"/>
<name>T1IW68_STRMM</name>
<reference evidence="3" key="1">
    <citation type="submission" date="2011-05" db="EMBL/GenBank/DDBJ databases">
        <authorList>
            <person name="Richards S.R."/>
            <person name="Qu J."/>
            <person name="Jiang H."/>
            <person name="Jhangiani S.N."/>
            <person name="Agravi P."/>
            <person name="Goodspeed R."/>
            <person name="Gross S."/>
            <person name="Mandapat C."/>
            <person name="Jackson L."/>
            <person name="Mathew T."/>
            <person name="Pu L."/>
            <person name="Thornton R."/>
            <person name="Saada N."/>
            <person name="Wilczek-Boney K.B."/>
            <person name="Lee S."/>
            <person name="Kovar C."/>
            <person name="Wu Y."/>
            <person name="Scherer S.E."/>
            <person name="Worley K.C."/>
            <person name="Muzny D.M."/>
            <person name="Gibbs R."/>
        </authorList>
    </citation>
    <scope>NUCLEOTIDE SEQUENCE</scope>
    <source>
        <strain evidence="3">Brora</strain>
    </source>
</reference>
<dbReference type="Gene3D" id="3.30.70.270">
    <property type="match status" value="1"/>
</dbReference>
<accession>T1IW68</accession>
<dbReference type="OMA" id="DYFLVEM"/>
<feature type="domain" description="Reverse transcriptase" evidence="1">
    <location>
        <begin position="1"/>
        <end position="135"/>
    </location>
</feature>
<dbReference type="PANTHER" id="PTHR47027">
    <property type="entry name" value="REVERSE TRANSCRIPTASE DOMAIN-CONTAINING PROTEIN"/>
    <property type="match status" value="1"/>
</dbReference>
<dbReference type="GO" id="GO:0071897">
    <property type="term" value="P:DNA biosynthetic process"/>
    <property type="evidence" value="ECO:0007669"/>
    <property type="project" value="UniProtKB-ARBA"/>
</dbReference>
<dbReference type="InterPro" id="IPR000477">
    <property type="entry name" value="RT_dom"/>
</dbReference>
<dbReference type="SUPFAM" id="SSF56672">
    <property type="entry name" value="DNA/RNA polymerases"/>
    <property type="match status" value="1"/>
</dbReference>
<keyword evidence="3" id="KW-1185">Reference proteome</keyword>
<dbReference type="EnsemblMetazoa" id="SMAR005430-RA">
    <property type="protein sequence ID" value="SMAR005430-PA"/>
    <property type="gene ID" value="SMAR005430"/>
</dbReference>
<dbReference type="PROSITE" id="PS50878">
    <property type="entry name" value="RT_POL"/>
    <property type="match status" value="1"/>
</dbReference>
<dbReference type="InterPro" id="IPR043502">
    <property type="entry name" value="DNA/RNA_pol_sf"/>
</dbReference>
<proteinExistence type="predicted"/>
<dbReference type="Proteomes" id="UP000014500">
    <property type="component" value="Unassembled WGS sequence"/>
</dbReference>
<dbReference type="HOGENOM" id="CLU_1542029_0_0_1"/>